<dbReference type="InterPro" id="IPR036047">
    <property type="entry name" value="F-box-like_dom_sf"/>
</dbReference>
<dbReference type="EMBL" id="GBRH01219516">
    <property type="protein sequence ID" value="JAD78379.1"/>
    <property type="molecule type" value="Transcribed_RNA"/>
</dbReference>
<dbReference type="PANTHER" id="PTHR34145">
    <property type="entry name" value="OS02G0105600 PROTEIN"/>
    <property type="match status" value="1"/>
</dbReference>
<dbReference type="InterPro" id="IPR032675">
    <property type="entry name" value="LRR_dom_sf"/>
</dbReference>
<dbReference type="Gene3D" id="3.80.10.10">
    <property type="entry name" value="Ribonuclease Inhibitor"/>
    <property type="match status" value="1"/>
</dbReference>
<dbReference type="InterPro" id="IPR001810">
    <property type="entry name" value="F-box_dom"/>
</dbReference>
<dbReference type="Pfam" id="PF23622">
    <property type="entry name" value="LRR_At1g61320_AtMIF1"/>
    <property type="match status" value="1"/>
</dbReference>
<dbReference type="PROSITE" id="PS50181">
    <property type="entry name" value="FBOX"/>
    <property type="match status" value="1"/>
</dbReference>
<accession>A0A0A9CPW2</accession>
<dbReference type="SUPFAM" id="SSF52047">
    <property type="entry name" value="RNI-like"/>
    <property type="match status" value="1"/>
</dbReference>
<evidence type="ECO:0000313" key="2">
    <source>
        <dbReference type="EMBL" id="JAD78379.1"/>
    </source>
</evidence>
<sequence length="481" mass="54462">MVKKTVPMASGKGSKIEGCVRSNFKATRSKDLQLHHLPPDILRGILSRLTLKEAVRMSILSRKWKQLWKCYPKLVFTRATMRSSDALIGHQNPLRTRFIRGINSILRQLKSANLYKFVVKFGLRKRHTHHINRWVNFSAASRTKHVVLDLCPGVKGSTDTDDRYSFPLDVFNASGGSCVKYLRLGFVSLTLPSDFCGFKNLKKLSLHKVIITGELQCLLPECSVIEWLSITCCKLVGLSISQQLSRLLFLRVQYCKLQKLNIQAPNLTTFEFADHMIPIVLGESLNISEATIELFSFVDCFDYVFSELVNALSHVQSLSINFRINTEVEGFVKNPSRLTFLRHLVLKIDISGWPETTAGILRLVYLLELAPVLEELVLHMCCFESASYICELSEDALPPCPHSHLKTVRMTGFYGYHGQLELALHILRNATCIERMVIDPVVRNNSFVPSLKSAEVDIVAGRQFARDNLLGRGFGRVLRIL</sequence>
<dbReference type="AlphaFoldDB" id="A0A0A9CPW2"/>
<dbReference type="SUPFAM" id="SSF81383">
    <property type="entry name" value="F-box domain"/>
    <property type="match status" value="1"/>
</dbReference>
<name>A0A0A9CPW2_ARUDO</name>
<dbReference type="InterPro" id="IPR055357">
    <property type="entry name" value="LRR_At1g61320_AtMIF1"/>
</dbReference>
<dbReference type="Gene3D" id="1.20.1280.50">
    <property type="match status" value="1"/>
</dbReference>
<organism evidence="2">
    <name type="scientific">Arundo donax</name>
    <name type="common">Giant reed</name>
    <name type="synonym">Donax arundinaceus</name>
    <dbReference type="NCBI Taxonomy" id="35708"/>
    <lineage>
        <taxon>Eukaryota</taxon>
        <taxon>Viridiplantae</taxon>
        <taxon>Streptophyta</taxon>
        <taxon>Embryophyta</taxon>
        <taxon>Tracheophyta</taxon>
        <taxon>Spermatophyta</taxon>
        <taxon>Magnoliopsida</taxon>
        <taxon>Liliopsida</taxon>
        <taxon>Poales</taxon>
        <taxon>Poaceae</taxon>
        <taxon>PACMAD clade</taxon>
        <taxon>Arundinoideae</taxon>
        <taxon>Arundineae</taxon>
        <taxon>Arundo</taxon>
    </lineage>
</organism>
<proteinExistence type="predicted"/>
<reference evidence="2" key="2">
    <citation type="journal article" date="2015" name="Data Brief">
        <title>Shoot transcriptome of the giant reed, Arundo donax.</title>
        <authorList>
            <person name="Barrero R.A."/>
            <person name="Guerrero F.D."/>
            <person name="Moolhuijzen P."/>
            <person name="Goolsby J.A."/>
            <person name="Tidwell J."/>
            <person name="Bellgard S.E."/>
            <person name="Bellgard M.I."/>
        </authorList>
    </citation>
    <scope>NUCLEOTIDE SEQUENCE</scope>
    <source>
        <tissue evidence="2">Shoot tissue taken approximately 20 cm above the soil surface</tissue>
    </source>
</reference>
<dbReference type="InterPro" id="IPR053772">
    <property type="entry name" value="At1g61320/At1g61330-like"/>
</dbReference>
<dbReference type="SMART" id="SM00256">
    <property type="entry name" value="FBOX"/>
    <property type="match status" value="1"/>
</dbReference>
<reference evidence="2" key="1">
    <citation type="submission" date="2014-09" db="EMBL/GenBank/DDBJ databases">
        <authorList>
            <person name="Magalhaes I.L.F."/>
            <person name="Oliveira U."/>
            <person name="Santos F.R."/>
            <person name="Vidigal T.H.D.A."/>
            <person name="Brescovit A.D."/>
            <person name="Santos A.J."/>
        </authorList>
    </citation>
    <scope>NUCLEOTIDE SEQUENCE</scope>
    <source>
        <tissue evidence="2">Shoot tissue taken approximately 20 cm above the soil surface</tissue>
    </source>
</reference>
<protein>
    <recommendedName>
        <fullName evidence="1">F-box domain-containing protein</fullName>
    </recommendedName>
</protein>
<feature type="domain" description="F-box" evidence="1">
    <location>
        <begin position="31"/>
        <end position="79"/>
    </location>
</feature>
<dbReference type="PANTHER" id="PTHR34145:SF48">
    <property type="entry name" value="OS01G0553400 PROTEIN"/>
    <property type="match status" value="1"/>
</dbReference>
<dbReference type="Pfam" id="PF00646">
    <property type="entry name" value="F-box"/>
    <property type="match status" value="1"/>
</dbReference>
<evidence type="ECO:0000259" key="1">
    <source>
        <dbReference type="PROSITE" id="PS50181"/>
    </source>
</evidence>